<dbReference type="PRINTS" id="PR00368">
    <property type="entry name" value="FADPNR"/>
</dbReference>
<dbReference type="PATRIC" id="fig|47500.12.peg.4555"/>
<organism evidence="6 8">
    <name type="scientific">Aneurinibacillus migulanus</name>
    <name type="common">Bacillus migulanus</name>
    <dbReference type="NCBI Taxonomy" id="47500"/>
    <lineage>
        <taxon>Bacteria</taxon>
        <taxon>Bacillati</taxon>
        <taxon>Bacillota</taxon>
        <taxon>Bacilli</taxon>
        <taxon>Bacillales</taxon>
        <taxon>Paenibacillaceae</taxon>
        <taxon>Aneurinibacillus group</taxon>
        <taxon>Aneurinibacillus</taxon>
    </lineage>
</organism>
<gene>
    <name evidence="6" type="ORF">AF333_23995</name>
    <name evidence="7" type="ORF">SAMN04487909_101273</name>
</gene>
<evidence type="ECO:0000259" key="5">
    <source>
        <dbReference type="Pfam" id="PF07992"/>
    </source>
</evidence>
<evidence type="ECO:0000256" key="1">
    <source>
        <dbReference type="ARBA" id="ARBA00001974"/>
    </source>
</evidence>
<dbReference type="Proteomes" id="UP000182836">
    <property type="component" value="Unassembled WGS sequence"/>
</dbReference>
<keyword evidence="3" id="KW-0285">Flavoprotein</keyword>
<evidence type="ECO:0000256" key="3">
    <source>
        <dbReference type="ARBA" id="ARBA00022630"/>
    </source>
</evidence>
<proteinExistence type="predicted"/>
<dbReference type="PRINTS" id="PR00469">
    <property type="entry name" value="PNDRDTASEII"/>
</dbReference>
<dbReference type="Pfam" id="PF07992">
    <property type="entry name" value="Pyr_redox_2"/>
    <property type="match status" value="1"/>
</dbReference>
<dbReference type="Gene3D" id="3.50.50.60">
    <property type="entry name" value="FAD/NAD(P)-binding domain"/>
    <property type="match status" value="2"/>
</dbReference>
<evidence type="ECO:0000256" key="2">
    <source>
        <dbReference type="ARBA" id="ARBA00011738"/>
    </source>
</evidence>
<comment type="cofactor">
    <cofactor evidence="1">
        <name>FAD</name>
        <dbReference type="ChEBI" id="CHEBI:57692"/>
    </cofactor>
</comment>
<dbReference type="GO" id="GO:0016491">
    <property type="term" value="F:oxidoreductase activity"/>
    <property type="evidence" value="ECO:0007669"/>
    <property type="project" value="UniProtKB-KW"/>
</dbReference>
<evidence type="ECO:0000313" key="6">
    <source>
        <dbReference type="EMBL" id="KON98042.1"/>
    </source>
</evidence>
<evidence type="ECO:0000313" key="7">
    <source>
        <dbReference type="EMBL" id="SDI02280.1"/>
    </source>
</evidence>
<dbReference type="RefSeq" id="WP_043067972.1">
    <property type="nucleotide sequence ID" value="NZ_BJOA01000229.1"/>
</dbReference>
<keyword evidence="4" id="KW-0560">Oxidoreductase</keyword>
<dbReference type="EMBL" id="LGUG01000004">
    <property type="protein sequence ID" value="KON98042.1"/>
    <property type="molecule type" value="Genomic_DNA"/>
</dbReference>
<dbReference type="STRING" id="47500.AF333_23995"/>
<dbReference type="OrthoDB" id="9806179at2"/>
<dbReference type="InterPro" id="IPR050097">
    <property type="entry name" value="Ferredoxin-NADP_redctase_2"/>
</dbReference>
<evidence type="ECO:0000313" key="8">
    <source>
        <dbReference type="Proteomes" id="UP000037269"/>
    </source>
</evidence>
<keyword evidence="8" id="KW-1185">Reference proteome</keyword>
<dbReference type="PANTHER" id="PTHR48105">
    <property type="entry name" value="THIOREDOXIN REDUCTASE 1-RELATED-RELATED"/>
    <property type="match status" value="1"/>
</dbReference>
<reference evidence="7 9" key="2">
    <citation type="submission" date="2016-10" db="EMBL/GenBank/DDBJ databases">
        <authorList>
            <person name="de Groot N.N."/>
        </authorList>
    </citation>
    <scope>NUCLEOTIDE SEQUENCE [LARGE SCALE GENOMIC DNA]</scope>
    <source>
        <strain evidence="7 9">DSM 2895</strain>
    </source>
</reference>
<dbReference type="Proteomes" id="UP000037269">
    <property type="component" value="Unassembled WGS sequence"/>
</dbReference>
<dbReference type="GeneID" id="42308186"/>
<dbReference type="SUPFAM" id="SSF51905">
    <property type="entry name" value="FAD/NAD(P)-binding domain"/>
    <property type="match status" value="1"/>
</dbReference>
<feature type="domain" description="FAD/NAD(P)-binding" evidence="5">
    <location>
        <begin position="2"/>
        <end position="287"/>
    </location>
</feature>
<protein>
    <submittedName>
        <fullName evidence="6">Pyridine nucleotide-disulfide oxidoreductase</fullName>
    </submittedName>
    <submittedName>
        <fullName evidence="7">Thioredoxin reductase</fullName>
    </submittedName>
</protein>
<reference evidence="6 8" key="1">
    <citation type="submission" date="2015-07" db="EMBL/GenBank/DDBJ databases">
        <title>Fjat-14205 dsm 2895.</title>
        <authorList>
            <person name="Liu B."/>
            <person name="Wang J."/>
            <person name="Zhu Y."/>
            <person name="Liu G."/>
            <person name="Chen Q."/>
            <person name="Chen Z."/>
            <person name="Lan J."/>
            <person name="Che J."/>
            <person name="Ge C."/>
            <person name="Shi H."/>
            <person name="Pan Z."/>
            <person name="Liu X."/>
        </authorList>
    </citation>
    <scope>NUCLEOTIDE SEQUENCE [LARGE SCALE GENOMIC DNA]</scope>
    <source>
        <strain evidence="6 8">DSM 2895</strain>
    </source>
</reference>
<sequence>MYDCAIIGGGIAGLQAALQLGRYMHRIVVIDTEGGRSPLARRYSNILGFPDGISGPELRERGRKQAKDVGVEFNHGRVSQAWNKGEEFELELETGKRVVARRLLISTGLTDRIPDEIEGIRQALGTAVYVCPDCDGYEIRNLKAVVLGAGNAGAAMACVLRYWTDDLTYVNHEPKERPLSEHWKKKCAESNIKLVEGPILKVQTGEESMLSNIQLAGERNIEAQKGFIAFGGNKAESDIAKMLGVERLENGHIPVDGRTKETNVRHIWAAGDVAAHSQLLTVAIGDGAQAAIWIHKSLQES</sequence>
<evidence type="ECO:0000256" key="4">
    <source>
        <dbReference type="ARBA" id="ARBA00023002"/>
    </source>
</evidence>
<accession>A0A0D1Y552</accession>
<comment type="subunit">
    <text evidence="2">Homodimer.</text>
</comment>
<dbReference type="AlphaFoldDB" id="A0A0D1Y552"/>
<evidence type="ECO:0000313" key="9">
    <source>
        <dbReference type="Proteomes" id="UP000182836"/>
    </source>
</evidence>
<dbReference type="EMBL" id="FNED01000001">
    <property type="protein sequence ID" value="SDI02280.1"/>
    <property type="molecule type" value="Genomic_DNA"/>
</dbReference>
<name>A0A0D1Y552_ANEMI</name>
<dbReference type="InterPro" id="IPR036188">
    <property type="entry name" value="FAD/NAD-bd_sf"/>
</dbReference>
<dbReference type="InterPro" id="IPR023753">
    <property type="entry name" value="FAD/NAD-binding_dom"/>
</dbReference>